<keyword evidence="3" id="KW-1185">Reference proteome</keyword>
<dbReference type="Gene3D" id="1.10.10.2910">
    <property type="match status" value="1"/>
</dbReference>
<comment type="caution">
    <text evidence="2">The sequence shown here is derived from an EMBL/GenBank/DDBJ whole genome shotgun (WGS) entry which is preliminary data.</text>
</comment>
<dbReference type="PANTHER" id="PTHR43236:SF1">
    <property type="entry name" value="BLL7220 PROTEIN"/>
    <property type="match status" value="1"/>
</dbReference>
<dbReference type="Pfam" id="PF06114">
    <property type="entry name" value="Peptidase_M78"/>
    <property type="match status" value="1"/>
</dbReference>
<feature type="domain" description="IrrE N-terminal-like" evidence="1">
    <location>
        <begin position="64"/>
        <end position="171"/>
    </location>
</feature>
<dbReference type="EMBL" id="JACJJQ010000020">
    <property type="protein sequence ID" value="MBM6754151.1"/>
    <property type="molecule type" value="Genomic_DNA"/>
</dbReference>
<dbReference type="RefSeq" id="WP_204776513.1">
    <property type="nucleotide sequence ID" value="NZ_JACJJQ010000020.1"/>
</dbReference>
<dbReference type="InterPro" id="IPR052345">
    <property type="entry name" value="Rad_response_metalloprotease"/>
</dbReference>
<gene>
    <name evidence="2" type="ORF">H5993_05185</name>
</gene>
<name>A0ABS2EPK9_9LACO</name>
<proteinExistence type="predicted"/>
<sequence length="376" mass="43691">MDFDYSTINFEHIRMIAYHCLSLFNVNKFPIRILPFFNQFDNLILIPYEKAVASENISIAELKNKVTHSDDAATLKRANRYFIFYNDNTFEKTTERIRYSIIHELGHIMLNHFQDDRTLLTRSAMSDDEYDKLEIEANFFAAEFLSPKALITPSWSVNEIQSVFRVSEDSATRTHHFISQNLWFQNKIYSEIENGNYDFYSSKKLDILLPPCCTFGQYLSTKGFVFCKNCQSFTRVSKQQNAIFCCICGKEIHEICYCYDHLFTIYDLEVRNLKDYTSIQLNDSGKTLECPRCHATQKEDGEFCDVCGAYLINRCTGHPEVGFTYNDLGTPCKEGKVLGGRSRYCRYCGCKSTFYEQGFLPSYTDDTVKGKKIHQI</sequence>
<organism evidence="2 3">
    <name type="scientific">Limosilactobacillus alvi</name>
    <dbReference type="NCBI Taxonomy" id="990412"/>
    <lineage>
        <taxon>Bacteria</taxon>
        <taxon>Bacillati</taxon>
        <taxon>Bacillota</taxon>
        <taxon>Bacilli</taxon>
        <taxon>Lactobacillales</taxon>
        <taxon>Lactobacillaceae</taxon>
        <taxon>Limosilactobacillus</taxon>
    </lineage>
</organism>
<evidence type="ECO:0000313" key="3">
    <source>
        <dbReference type="Proteomes" id="UP000776629"/>
    </source>
</evidence>
<dbReference type="PANTHER" id="PTHR43236">
    <property type="entry name" value="ANTITOXIN HIGA1"/>
    <property type="match status" value="1"/>
</dbReference>
<evidence type="ECO:0000313" key="2">
    <source>
        <dbReference type="EMBL" id="MBM6754151.1"/>
    </source>
</evidence>
<evidence type="ECO:0000259" key="1">
    <source>
        <dbReference type="Pfam" id="PF06114"/>
    </source>
</evidence>
<accession>A0ABS2EPK9</accession>
<dbReference type="Proteomes" id="UP000776629">
    <property type="component" value="Unassembled WGS sequence"/>
</dbReference>
<reference evidence="2 3" key="1">
    <citation type="journal article" date="2021" name="Sci. Rep.">
        <title>The distribution of antibiotic resistance genes in chicken gut microbiota commensals.</title>
        <authorList>
            <person name="Juricova H."/>
            <person name="Matiasovicova J."/>
            <person name="Kubasova T."/>
            <person name="Cejkova D."/>
            <person name="Rychlik I."/>
        </authorList>
    </citation>
    <scope>NUCLEOTIDE SEQUENCE [LARGE SCALE GENOMIC DNA]</scope>
    <source>
        <strain evidence="2 3">An810</strain>
    </source>
</reference>
<protein>
    <submittedName>
        <fullName evidence="2">ImmA/IrrE family metallo-endopeptidase</fullName>
    </submittedName>
</protein>
<dbReference type="InterPro" id="IPR010359">
    <property type="entry name" value="IrrE_HExxH"/>
</dbReference>